<feature type="transmembrane region" description="Helical" evidence="1">
    <location>
        <begin position="124"/>
        <end position="142"/>
    </location>
</feature>
<sequence length="208" mass="24113">MSNDIDLKQLEKKAYLSYHQDGLIDICAGLILIGFGIAMAYDLAWMIGIWIVTGLPVYASMKKAITIPRLGFVKFKLKKEEEEKKKKMILFSIMTIVGSLFFIFTLIIMNDMLPSWINDMIKEYYLVILGATGASFFAMAAYMFELKRFYLYSLTVLAIFIIQHIIDIEPYWAMIISGFIITLTGLFIMVRFIQKYPIQKDIEFKRES</sequence>
<dbReference type="RefSeq" id="WP_230742710.1">
    <property type="nucleotide sequence ID" value="NZ_PGCK01000011.1"/>
</dbReference>
<evidence type="ECO:0000313" key="2">
    <source>
        <dbReference type="EMBL" id="MCD1295853.1"/>
    </source>
</evidence>
<reference evidence="2 3" key="1">
    <citation type="submission" date="2017-11" db="EMBL/GenBank/DDBJ databases">
        <title>Isolation and Characterization of Family Methanocellaceae Species from Potential Methane Hydrate Area Offshore Southwestern Taiwan.</title>
        <authorList>
            <person name="Zhang W.-L."/>
            <person name="Chen W.-C."/>
            <person name="Lai M.-C."/>
            <person name="Chen S.-C."/>
        </authorList>
    </citation>
    <scope>NUCLEOTIDE SEQUENCE [LARGE SCALE GENOMIC DNA]</scope>
    <source>
        <strain evidence="2 3">CWC-04</strain>
    </source>
</reference>
<keyword evidence="3" id="KW-1185">Reference proteome</keyword>
<feature type="transmembrane region" description="Helical" evidence="1">
    <location>
        <begin position="47"/>
        <end position="67"/>
    </location>
</feature>
<feature type="transmembrane region" description="Helical" evidence="1">
    <location>
        <begin position="149"/>
        <end position="166"/>
    </location>
</feature>
<feature type="transmembrane region" description="Helical" evidence="1">
    <location>
        <begin position="172"/>
        <end position="193"/>
    </location>
</feature>
<gene>
    <name evidence="2" type="ORF">CUJ83_12690</name>
</gene>
<keyword evidence="1" id="KW-1133">Transmembrane helix</keyword>
<keyword evidence="1" id="KW-0472">Membrane</keyword>
<dbReference type="AlphaFoldDB" id="A0AAP2REJ2"/>
<dbReference type="EMBL" id="PGCK01000011">
    <property type="protein sequence ID" value="MCD1295853.1"/>
    <property type="molecule type" value="Genomic_DNA"/>
</dbReference>
<feature type="transmembrane region" description="Helical" evidence="1">
    <location>
        <begin position="22"/>
        <end position="41"/>
    </location>
</feature>
<evidence type="ECO:0000256" key="1">
    <source>
        <dbReference type="SAM" id="Phobius"/>
    </source>
</evidence>
<dbReference type="Proteomes" id="UP001320159">
    <property type="component" value="Unassembled WGS sequence"/>
</dbReference>
<keyword evidence="1" id="KW-0812">Transmembrane</keyword>
<proteinExistence type="predicted"/>
<name>A0AAP2REJ2_9EURY</name>
<comment type="caution">
    <text evidence="2">The sequence shown here is derived from an EMBL/GenBank/DDBJ whole genome shotgun (WGS) entry which is preliminary data.</text>
</comment>
<organism evidence="2 3">
    <name type="scientific">Methanooceanicella nereidis</name>
    <dbReference type="NCBI Taxonomy" id="2052831"/>
    <lineage>
        <taxon>Archaea</taxon>
        <taxon>Methanobacteriati</taxon>
        <taxon>Methanobacteriota</taxon>
        <taxon>Stenosarchaea group</taxon>
        <taxon>Methanomicrobia</taxon>
        <taxon>Methanocellales</taxon>
        <taxon>Methanocellaceae</taxon>
        <taxon>Methanooceanicella</taxon>
    </lineage>
</organism>
<evidence type="ECO:0000313" key="3">
    <source>
        <dbReference type="Proteomes" id="UP001320159"/>
    </source>
</evidence>
<protein>
    <submittedName>
        <fullName evidence="2">Uncharacterized protein</fullName>
    </submittedName>
</protein>
<feature type="transmembrane region" description="Helical" evidence="1">
    <location>
        <begin position="88"/>
        <end position="109"/>
    </location>
</feature>
<accession>A0AAP2REJ2</accession>